<name>A0A0U1PYT9_9BURK</name>
<proteinExistence type="predicted"/>
<dbReference type="Gene3D" id="2.40.10.220">
    <property type="entry name" value="predicted glycosyltransferase like domains"/>
    <property type="match status" value="1"/>
</dbReference>
<evidence type="ECO:0000313" key="2">
    <source>
        <dbReference type="EMBL" id="KKW67678.1"/>
    </source>
</evidence>
<dbReference type="OrthoDB" id="5296245at2"/>
<gene>
    <name evidence="2" type="ORF">AAV94_08495</name>
</gene>
<sequence length="123" mass="13327">MNAPIEEVSKVARPSVIQLNIKEKAALYASYIPLFKEGGIFVPTEREYQMGDDIFVMLTLPDDPTKYAIAGKVAWITPAGASAGRVRGVGVRFPADAKSAELRAKIENRLGTALQSGRPTHTI</sequence>
<dbReference type="GO" id="GO:0035438">
    <property type="term" value="F:cyclic-di-GMP binding"/>
    <property type="evidence" value="ECO:0007669"/>
    <property type="project" value="InterPro"/>
</dbReference>
<accession>A0A0U1PYT9</accession>
<reference evidence="2 3" key="1">
    <citation type="submission" date="2015-05" db="EMBL/GenBank/DDBJ databases">
        <title>Draft genome sequence of Lampropedia sp. CT6, isolated from the microbial mat of a hot water spring, located at Manikaran, India.</title>
        <authorList>
            <person name="Tripathi C."/>
            <person name="Rani P."/>
            <person name="Mahato N.K."/>
            <person name="Lal R."/>
        </authorList>
    </citation>
    <scope>NUCLEOTIDE SEQUENCE [LARGE SCALE GENOMIC DNA]</scope>
    <source>
        <strain evidence="2 3">CT6</strain>
    </source>
</reference>
<feature type="domain" description="PilZ" evidence="1">
    <location>
        <begin position="17"/>
        <end position="100"/>
    </location>
</feature>
<dbReference type="Proteomes" id="UP000050580">
    <property type="component" value="Unassembled WGS sequence"/>
</dbReference>
<dbReference type="RefSeq" id="WP_046741900.1">
    <property type="nucleotide sequence ID" value="NZ_LBNQ01000025.1"/>
</dbReference>
<dbReference type="EMBL" id="LBNQ01000025">
    <property type="protein sequence ID" value="KKW67678.1"/>
    <property type="molecule type" value="Genomic_DNA"/>
</dbReference>
<comment type="caution">
    <text evidence="2">The sequence shown here is derived from an EMBL/GenBank/DDBJ whole genome shotgun (WGS) entry which is preliminary data.</text>
</comment>
<evidence type="ECO:0000313" key="3">
    <source>
        <dbReference type="Proteomes" id="UP000050580"/>
    </source>
</evidence>
<dbReference type="STRING" id="1610491.AAV94_08495"/>
<evidence type="ECO:0000259" key="1">
    <source>
        <dbReference type="Pfam" id="PF07238"/>
    </source>
</evidence>
<keyword evidence="3" id="KW-1185">Reference proteome</keyword>
<dbReference type="Pfam" id="PF07238">
    <property type="entry name" value="PilZ"/>
    <property type="match status" value="1"/>
</dbReference>
<dbReference type="PATRIC" id="fig|1610491.3.peg.1805"/>
<dbReference type="AlphaFoldDB" id="A0A0U1PYT9"/>
<organism evidence="2 3">
    <name type="scientific">Lampropedia cohaerens</name>
    <dbReference type="NCBI Taxonomy" id="1610491"/>
    <lineage>
        <taxon>Bacteria</taxon>
        <taxon>Pseudomonadati</taxon>
        <taxon>Pseudomonadota</taxon>
        <taxon>Betaproteobacteria</taxon>
        <taxon>Burkholderiales</taxon>
        <taxon>Comamonadaceae</taxon>
        <taxon>Lampropedia</taxon>
    </lineage>
</organism>
<dbReference type="InterPro" id="IPR009875">
    <property type="entry name" value="PilZ_domain"/>
</dbReference>
<protein>
    <submittedName>
        <fullName evidence="2">Pilus assembly protein PilZ</fullName>
    </submittedName>
</protein>